<protein>
    <submittedName>
        <fullName evidence="1">Uncharacterized protein</fullName>
    </submittedName>
</protein>
<sequence>SKHLFESFVCDQVDDERLALFHANPETNGPKLRNSYLDKRGSTTKAILDDSLWNQALMHKLATEAAAIVKACQDDRFGKISHEDWFAMIRVRIQPILKTDLEARPRTTGES</sequence>
<evidence type="ECO:0000313" key="1">
    <source>
        <dbReference type="EMBL" id="THU99074.1"/>
    </source>
</evidence>
<organism evidence="1 2">
    <name type="scientific">Dendrothele bispora (strain CBS 962.96)</name>
    <dbReference type="NCBI Taxonomy" id="1314807"/>
    <lineage>
        <taxon>Eukaryota</taxon>
        <taxon>Fungi</taxon>
        <taxon>Dikarya</taxon>
        <taxon>Basidiomycota</taxon>
        <taxon>Agaricomycotina</taxon>
        <taxon>Agaricomycetes</taxon>
        <taxon>Agaricomycetidae</taxon>
        <taxon>Agaricales</taxon>
        <taxon>Agaricales incertae sedis</taxon>
        <taxon>Dendrothele</taxon>
    </lineage>
</organism>
<dbReference type="EMBL" id="ML179125">
    <property type="protein sequence ID" value="THU99074.1"/>
    <property type="molecule type" value="Genomic_DNA"/>
</dbReference>
<dbReference type="OrthoDB" id="2821682at2759"/>
<gene>
    <name evidence="1" type="ORF">K435DRAFT_584183</name>
</gene>
<dbReference type="Proteomes" id="UP000297245">
    <property type="component" value="Unassembled WGS sequence"/>
</dbReference>
<keyword evidence="2" id="KW-1185">Reference proteome</keyword>
<evidence type="ECO:0000313" key="2">
    <source>
        <dbReference type="Proteomes" id="UP000297245"/>
    </source>
</evidence>
<reference evidence="1 2" key="1">
    <citation type="journal article" date="2019" name="Nat. Ecol. Evol.">
        <title>Megaphylogeny resolves global patterns of mushroom evolution.</title>
        <authorList>
            <person name="Varga T."/>
            <person name="Krizsan K."/>
            <person name="Foldi C."/>
            <person name="Dima B."/>
            <person name="Sanchez-Garcia M."/>
            <person name="Sanchez-Ramirez S."/>
            <person name="Szollosi G.J."/>
            <person name="Szarkandi J.G."/>
            <person name="Papp V."/>
            <person name="Albert L."/>
            <person name="Andreopoulos W."/>
            <person name="Angelini C."/>
            <person name="Antonin V."/>
            <person name="Barry K.W."/>
            <person name="Bougher N.L."/>
            <person name="Buchanan P."/>
            <person name="Buyck B."/>
            <person name="Bense V."/>
            <person name="Catcheside P."/>
            <person name="Chovatia M."/>
            <person name="Cooper J."/>
            <person name="Damon W."/>
            <person name="Desjardin D."/>
            <person name="Finy P."/>
            <person name="Geml J."/>
            <person name="Haridas S."/>
            <person name="Hughes K."/>
            <person name="Justo A."/>
            <person name="Karasinski D."/>
            <person name="Kautmanova I."/>
            <person name="Kiss B."/>
            <person name="Kocsube S."/>
            <person name="Kotiranta H."/>
            <person name="LaButti K.M."/>
            <person name="Lechner B.E."/>
            <person name="Liimatainen K."/>
            <person name="Lipzen A."/>
            <person name="Lukacs Z."/>
            <person name="Mihaltcheva S."/>
            <person name="Morgado L.N."/>
            <person name="Niskanen T."/>
            <person name="Noordeloos M.E."/>
            <person name="Ohm R.A."/>
            <person name="Ortiz-Santana B."/>
            <person name="Ovrebo C."/>
            <person name="Racz N."/>
            <person name="Riley R."/>
            <person name="Savchenko A."/>
            <person name="Shiryaev A."/>
            <person name="Soop K."/>
            <person name="Spirin V."/>
            <person name="Szebenyi C."/>
            <person name="Tomsovsky M."/>
            <person name="Tulloss R.E."/>
            <person name="Uehling J."/>
            <person name="Grigoriev I.V."/>
            <person name="Vagvolgyi C."/>
            <person name="Papp T."/>
            <person name="Martin F.M."/>
            <person name="Miettinen O."/>
            <person name="Hibbett D.S."/>
            <person name="Nagy L.G."/>
        </authorList>
    </citation>
    <scope>NUCLEOTIDE SEQUENCE [LARGE SCALE GENOMIC DNA]</scope>
    <source>
        <strain evidence="1 2">CBS 962.96</strain>
    </source>
</reference>
<name>A0A4S8M9J6_DENBC</name>
<dbReference type="AlphaFoldDB" id="A0A4S8M9J6"/>
<feature type="non-terminal residue" evidence="1">
    <location>
        <position position="1"/>
    </location>
</feature>
<proteinExistence type="predicted"/>
<accession>A0A4S8M9J6</accession>
<feature type="non-terminal residue" evidence="1">
    <location>
        <position position="111"/>
    </location>
</feature>